<name>A0ABY7K2I8_9ACTN</name>
<dbReference type="EMBL" id="CP097463">
    <property type="protein sequence ID" value="WAX57767.1"/>
    <property type="molecule type" value="Genomic_DNA"/>
</dbReference>
<evidence type="ECO:0000313" key="2">
    <source>
        <dbReference type="Proteomes" id="UP001164693"/>
    </source>
</evidence>
<reference evidence="1" key="1">
    <citation type="submission" date="2022-05" db="EMBL/GenBank/DDBJ databases">
        <title>Jatrophihabitans sp. SB3-54 whole genome sequence.</title>
        <authorList>
            <person name="Suh M.K."/>
            <person name="Eom M.K."/>
            <person name="Kim J.S."/>
            <person name="Kim H.S."/>
            <person name="Do H.E."/>
            <person name="Shin Y.K."/>
            <person name="Lee J.-S."/>
        </authorList>
    </citation>
    <scope>NUCLEOTIDE SEQUENCE</scope>
    <source>
        <strain evidence="1">SB3-54</strain>
    </source>
</reference>
<dbReference type="RefSeq" id="WP_269444314.1">
    <property type="nucleotide sequence ID" value="NZ_CP097463.1"/>
</dbReference>
<sequence>MADAMAELVEGDAEIRGRLRKPARSVRSAGARRAAADIVRHTVVHQGPWVGT</sequence>
<evidence type="ECO:0000313" key="1">
    <source>
        <dbReference type="EMBL" id="WAX57767.1"/>
    </source>
</evidence>
<gene>
    <name evidence="1" type="ORF">M6B22_03105</name>
</gene>
<organism evidence="1 2">
    <name type="scientific">Jatrophihabitans cynanchi</name>
    <dbReference type="NCBI Taxonomy" id="2944128"/>
    <lineage>
        <taxon>Bacteria</taxon>
        <taxon>Bacillati</taxon>
        <taxon>Actinomycetota</taxon>
        <taxon>Actinomycetes</taxon>
        <taxon>Jatrophihabitantales</taxon>
        <taxon>Jatrophihabitantaceae</taxon>
        <taxon>Jatrophihabitans</taxon>
    </lineage>
</organism>
<accession>A0ABY7K2I8</accession>
<dbReference type="Proteomes" id="UP001164693">
    <property type="component" value="Chromosome"/>
</dbReference>
<protein>
    <submittedName>
        <fullName evidence="1">Uncharacterized protein</fullName>
    </submittedName>
</protein>
<keyword evidence="2" id="KW-1185">Reference proteome</keyword>
<proteinExistence type="predicted"/>